<sequence>MEWGSFELQVLLSGLLPNPKLETVVLSICTRVSNGLGAGRPQAARLAARVVMLLALAVGASQGLAMFLLRNVWGYAYSNDEQVAGYIARMMPILAISIVFDSLQCVLSGVVRGCGQQKTGAFVNLVAYYIVGVPAAFFFAFICHLGGMALKAKDRVFTSSLRADMTNDMTS</sequence>
<dbReference type="GO" id="GO:0015297">
    <property type="term" value="F:antiporter activity"/>
    <property type="evidence" value="ECO:0007669"/>
    <property type="project" value="InterPro"/>
</dbReference>
<keyword evidence="5" id="KW-1185">Reference proteome</keyword>
<evidence type="ECO:0000313" key="4">
    <source>
        <dbReference type="EnsemblPlants" id="PNT62725"/>
    </source>
</evidence>
<protein>
    <recommendedName>
        <fullName evidence="6">Protein DETOXIFICATION</fullName>
    </recommendedName>
</protein>
<feature type="transmembrane region" description="Helical" evidence="2">
    <location>
        <begin position="126"/>
        <end position="150"/>
    </location>
</feature>
<dbReference type="OrthoDB" id="676984at2759"/>
<keyword evidence="2" id="KW-0812">Transmembrane</keyword>
<keyword evidence="2" id="KW-1133">Transmembrane helix</keyword>
<evidence type="ECO:0000256" key="2">
    <source>
        <dbReference type="SAM" id="Phobius"/>
    </source>
</evidence>
<reference evidence="3 4" key="1">
    <citation type="journal article" date="2010" name="Nature">
        <title>Genome sequencing and analysis of the model grass Brachypodium distachyon.</title>
        <authorList>
            <consortium name="International Brachypodium Initiative"/>
        </authorList>
    </citation>
    <scope>NUCLEOTIDE SEQUENCE [LARGE SCALE GENOMIC DNA]</scope>
    <source>
        <strain evidence="3 4">Bd21</strain>
    </source>
</reference>
<dbReference type="Gramene" id="PNT62725">
    <property type="protein sequence ID" value="PNT62725"/>
    <property type="gene ID" value="BRADI_4g07595v3"/>
</dbReference>
<dbReference type="AlphaFoldDB" id="A0A2K2CL22"/>
<evidence type="ECO:0000313" key="5">
    <source>
        <dbReference type="Proteomes" id="UP000008810"/>
    </source>
</evidence>
<dbReference type="InterPro" id="IPR002528">
    <property type="entry name" value="MATE_fam"/>
</dbReference>
<accession>A0A2K2CL22</accession>
<dbReference type="GO" id="GO:0042910">
    <property type="term" value="F:xenobiotic transmembrane transporter activity"/>
    <property type="evidence" value="ECO:0007669"/>
    <property type="project" value="InterPro"/>
</dbReference>
<reference evidence="4" key="3">
    <citation type="submission" date="2018-08" db="UniProtKB">
        <authorList>
            <consortium name="EnsemblPlants"/>
        </authorList>
    </citation>
    <scope>IDENTIFICATION</scope>
    <source>
        <strain evidence="4">cv. Bd21</strain>
    </source>
</reference>
<evidence type="ECO:0000256" key="1">
    <source>
        <dbReference type="ARBA" id="ARBA00010199"/>
    </source>
</evidence>
<dbReference type="EMBL" id="CM000883">
    <property type="protein sequence ID" value="PNT62725.1"/>
    <property type="molecule type" value="Genomic_DNA"/>
</dbReference>
<name>A0A2K2CL22_BRADI</name>
<keyword evidence="2" id="KW-0472">Membrane</keyword>
<comment type="similarity">
    <text evidence="1">Belongs to the multi antimicrobial extrusion (MATE) (TC 2.A.66.1) family.</text>
</comment>
<feature type="transmembrane region" description="Helical" evidence="2">
    <location>
        <begin position="46"/>
        <end position="69"/>
    </location>
</feature>
<proteinExistence type="inferred from homology"/>
<dbReference type="GO" id="GO:0016020">
    <property type="term" value="C:membrane"/>
    <property type="evidence" value="ECO:0007669"/>
    <property type="project" value="InterPro"/>
</dbReference>
<feature type="transmembrane region" description="Helical" evidence="2">
    <location>
        <begin position="90"/>
        <end position="111"/>
    </location>
</feature>
<evidence type="ECO:0000313" key="3">
    <source>
        <dbReference type="EMBL" id="PNT62725.1"/>
    </source>
</evidence>
<dbReference type="Proteomes" id="UP000008810">
    <property type="component" value="Chromosome 4"/>
</dbReference>
<reference evidence="3" key="2">
    <citation type="submission" date="2017-06" db="EMBL/GenBank/DDBJ databases">
        <title>WGS assembly of Brachypodium distachyon.</title>
        <authorList>
            <consortium name="The International Brachypodium Initiative"/>
            <person name="Lucas S."/>
            <person name="Harmon-Smith M."/>
            <person name="Lail K."/>
            <person name="Tice H."/>
            <person name="Grimwood J."/>
            <person name="Bruce D."/>
            <person name="Barry K."/>
            <person name="Shu S."/>
            <person name="Lindquist E."/>
            <person name="Wang M."/>
            <person name="Pitluck S."/>
            <person name="Vogel J.P."/>
            <person name="Garvin D.F."/>
            <person name="Mockler T.C."/>
            <person name="Schmutz J."/>
            <person name="Rokhsar D."/>
            <person name="Bevan M.W."/>
        </authorList>
    </citation>
    <scope>NUCLEOTIDE SEQUENCE</scope>
    <source>
        <strain evidence="3">Bd21</strain>
    </source>
</reference>
<organism evidence="3">
    <name type="scientific">Brachypodium distachyon</name>
    <name type="common">Purple false brome</name>
    <name type="synonym">Trachynia distachya</name>
    <dbReference type="NCBI Taxonomy" id="15368"/>
    <lineage>
        <taxon>Eukaryota</taxon>
        <taxon>Viridiplantae</taxon>
        <taxon>Streptophyta</taxon>
        <taxon>Embryophyta</taxon>
        <taxon>Tracheophyta</taxon>
        <taxon>Spermatophyta</taxon>
        <taxon>Magnoliopsida</taxon>
        <taxon>Liliopsida</taxon>
        <taxon>Poales</taxon>
        <taxon>Poaceae</taxon>
        <taxon>BOP clade</taxon>
        <taxon>Pooideae</taxon>
        <taxon>Stipodae</taxon>
        <taxon>Brachypodieae</taxon>
        <taxon>Brachypodium</taxon>
    </lineage>
</organism>
<dbReference type="PANTHER" id="PTHR11206">
    <property type="entry name" value="MULTIDRUG RESISTANCE PROTEIN"/>
    <property type="match status" value="1"/>
</dbReference>
<gene>
    <name evidence="3" type="ORF">BRADI_4g07595v3</name>
</gene>
<dbReference type="Pfam" id="PF01554">
    <property type="entry name" value="MatE"/>
    <property type="match status" value="1"/>
</dbReference>
<evidence type="ECO:0008006" key="6">
    <source>
        <dbReference type="Google" id="ProtNLM"/>
    </source>
</evidence>
<dbReference type="InParanoid" id="A0A2K2CL22"/>
<dbReference type="EnsemblPlants" id="PNT62725">
    <property type="protein sequence ID" value="PNT62725"/>
    <property type="gene ID" value="BRADI_4g07595v3"/>
</dbReference>